<reference evidence="2" key="1">
    <citation type="submission" date="2019-08" db="EMBL/GenBank/DDBJ databases">
        <authorList>
            <person name="Kucharzyk K."/>
            <person name="Murdoch R.W."/>
            <person name="Higgins S."/>
            <person name="Loffler F."/>
        </authorList>
    </citation>
    <scope>NUCLEOTIDE SEQUENCE</scope>
</reference>
<organism evidence="2">
    <name type="scientific">bioreactor metagenome</name>
    <dbReference type="NCBI Taxonomy" id="1076179"/>
    <lineage>
        <taxon>unclassified sequences</taxon>
        <taxon>metagenomes</taxon>
        <taxon>ecological metagenomes</taxon>
    </lineage>
</organism>
<dbReference type="EMBL" id="VSSQ01000130">
    <property type="protein sequence ID" value="MPL79805.1"/>
    <property type="molecule type" value="Genomic_DNA"/>
</dbReference>
<sequence>MRKNNINKSNYLFKAFSLALVLFFIGINSNNLNAQPYKSNVQSSKEPWKYGLRAGLSYDNTTLKQGVSYKFGWKAGFVAEKRLVYNLYFQPSLSFLNKGFQSEIPNYEKVDVNAYMLEGVLGLLIKFGDDRTGSGLYISASPYFTYGIGGKSDFVDLRSPTDSTFYGSATINTFSNDHYQPLDIGFQLGLGYDLNHKWSIGGIYNFGMQKMRNDANYRWKGFQIHLSFFFI</sequence>
<proteinExistence type="predicted"/>
<accession>A0A644ULK9</accession>
<evidence type="ECO:0000313" key="2">
    <source>
        <dbReference type="EMBL" id="MPL79805.1"/>
    </source>
</evidence>
<gene>
    <name evidence="2" type="ORF">SDC9_25691</name>
</gene>
<dbReference type="Pfam" id="PF13568">
    <property type="entry name" value="OMP_b-brl_2"/>
    <property type="match status" value="1"/>
</dbReference>
<feature type="domain" description="Outer membrane protein beta-barrel" evidence="1">
    <location>
        <begin position="42"/>
        <end position="210"/>
    </location>
</feature>
<dbReference type="AlphaFoldDB" id="A0A644ULK9"/>
<protein>
    <recommendedName>
        <fullName evidence="1">Outer membrane protein beta-barrel domain-containing protein</fullName>
    </recommendedName>
</protein>
<comment type="caution">
    <text evidence="2">The sequence shown here is derived from an EMBL/GenBank/DDBJ whole genome shotgun (WGS) entry which is preliminary data.</text>
</comment>
<evidence type="ECO:0000259" key="1">
    <source>
        <dbReference type="Pfam" id="PF13568"/>
    </source>
</evidence>
<name>A0A644ULK9_9ZZZZ</name>
<dbReference type="InterPro" id="IPR025665">
    <property type="entry name" value="Beta-barrel_OMP_2"/>
</dbReference>